<dbReference type="AlphaFoldDB" id="A0AAV9E9T9"/>
<protein>
    <submittedName>
        <fullName evidence="1">Uncharacterized protein</fullName>
    </submittedName>
</protein>
<evidence type="ECO:0000313" key="1">
    <source>
        <dbReference type="EMBL" id="KAK1309839.1"/>
    </source>
</evidence>
<keyword evidence="2" id="KW-1185">Reference proteome</keyword>
<dbReference type="EMBL" id="JAUJYO010000008">
    <property type="protein sequence ID" value="KAK1309839.1"/>
    <property type="molecule type" value="Genomic_DNA"/>
</dbReference>
<accession>A0AAV9E9T9</accession>
<sequence length="107" mass="12281">MVRQVWQWLGDATNLIVVFGSMEEMWKAGRLLCTQGNRSKAAKISQTFVPAMIWLIWLAKNQAIFRGQVPYPENIWEEVIACICNWGHFCALASSVRLVRGKLEIQE</sequence>
<name>A0AAV9E9T9_ACOCL</name>
<reference evidence="1" key="1">
    <citation type="journal article" date="2023" name="Nat. Commun.">
        <title>Diploid and tetraploid genomes of Acorus and the evolution of monocots.</title>
        <authorList>
            <person name="Ma L."/>
            <person name="Liu K.W."/>
            <person name="Li Z."/>
            <person name="Hsiao Y.Y."/>
            <person name="Qi Y."/>
            <person name="Fu T."/>
            <person name="Tang G.D."/>
            <person name="Zhang D."/>
            <person name="Sun W.H."/>
            <person name="Liu D.K."/>
            <person name="Li Y."/>
            <person name="Chen G.Z."/>
            <person name="Liu X.D."/>
            <person name="Liao X.Y."/>
            <person name="Jiang Y.T."/>
            <person name="Yu X."/>
            <person name="Hao Y."/>
            <person name="Huang J."/>
            <person name="Zhao X.W."/>
            <person name="Ke S."/>
            <person name="Chen Y.Y."/>
            <person name="Wu W.L."/>
            <person name="Hsu J.L."/>
            <person name="Lin Y.F."/>
            <person name="Huang M.D."/>
            <person name="Li C.Y."/>
            <person name="Huang L."/>
            <person name="Wang Z.W."/>
            <person name="Zhao X."/>
            <person name="Zhong W.Y."/>
            <person name="Peng D.H."/>
            <person name="Ahmad S."/>
            <person name="Lan S."/>
            <person name="Zhang J.S."/>
            <person name="Tsai W.C."/>
            <person name="Van de Peer Y."/>
            <person name="Liu Z.J."/>
        </authorList>
    </citation>
    <scope>NUCLEOTIDE SEQUENCE</scope>
    <source>
        <strain evidence="1">CP</strain>
    </source>
</reference>
<organism evidence="1 2">
    <name type="scientific">Acorus calamus</name>
    <name type="common">Sweet flag</name>
    <dbReference type="NCBI Taxonomy" id="4465"/>
    <lineage>
        <taxon>Eukaryota</taxon>
        <taxon>Viridiplantae</taxon>
        <taxon>Streptophyta</taxon>
        <taxon>Embryophyta</taxon>
        <taxon>Tracheophyta</taxon>
        <taxon>Spermatophyta</taxon>
        <taxon>Magnoliopsida</taxon>
        <taxon>Liliopsida</taxon>
        <taxon>Acoraceae</taxon>
        <taxon>Acorus</taxon>
    </lineage>
</organism>
<dbReference type="Proteomes" id="UP001180020">
    <property type="component" value="Unassembled WGS sequence"/>
</dbReference>
<comment type="caution">
    <text evidence="1">The sequence shown here is derived from an EMBL/GenBank/DDBJ whole genome shotgun (WGS) entry which is preliminary data.</text>
</comment>
<gene>
    <name evidence="1" type="ORF">QJS10_CPA08g00909</name>
</gene>
<evidence type="ECO:0000313" key="2">
    <source>
        <dbReference type="Proteomes" id="UP001180020"/>
    </source>
</evidence>
<proteinExistence type="predicted"/>
<reference evidence="1" key="2">
    <citation type="submission" date="2023-06" db="EMBL/GenBank/DDBJ databases">
        <authorList>
            <person name="Ma L."/>
            <person name="Liu K.-W."/>
            <person name="Li Z."/>
            <person name="Hsiao Y.-Y."/>
            <person name="Qi Y."/>
            <person name="Fu T."/>
            <person name="Tang G."/>
            <person name="Zhang D."/>
            <person name="Sun W.-H."/>
            <person name="Liu D.-K."/>
            <person name="Li Y."/>
            <person name="Chen G.-Z."/>
            <person name="Liu X.-D."/>
            <person name="Liao X.-Y."/>
            <person name="Jiang Y.-T."/>
            <person name="Yu X."/>
            <person name="Hao Y."/>
            <person name="Huang J."/>
            <person name="Zhao X.-W."/>
            <person name="Ke S."/>
            <person name="Chen Y.-Y."/>
            <person name="Wu W.-L."/>
            <person name="Hsu J.-L."/>
            <person name="Lin Y.-F."/>
            <person name="Huang M.-D."/>
            <person name="Li C.-Y."/>
            <person name="Huang L."/>
            <person name="Wang Z.-W."/>
            <person name="Zhao X."/>
            <person name="Zhong W.-Y."/>
            <person name="Peng D.-H."/>
            <person name="Ahmad S."/>
            <person name="Lan S."/>
            <person name="Zhang J.-S."/>
            <person name="Tsai W.-C."/>
            <person name="Van De Peer Y."/>
            <person name="Liu Z.-J."/>
        </authorList>
    </citation>
    <scope>NUCLEOTIDE SEQUENCE</scope>
    <source>
        <strain evidence="1">CP</strain>
        <tissue evidence="1">Leaves</tissue>
    </source>
</reference>